<reference evidence="3 4" key="1">
    <citation type="submission" date="2020-04" db="EMBL/GenBank/DDBJ databases">
        <title>Draft Genome Sequence of Streptomyces morookaense DSM 40503, an 8-azaguanine-producing strain.</title>
        <authorList>
            <person name="Qi J."/>
            <person name="Gao J.-M."/>
        </authorList>
    </citation>
    <scope>NUCLEOTIDE SEQUENCE [LARGE SCALE GENOMIC DNA]</scope>
    <source>
        <strain evidence="3 4">DSM 40503</strain>
    </source>
</reference>
<sequence>MHCSQARTAISARIDREELPPGTTGAALDAHLRGCAECRRWGERALRLKVLARQLDTGSGIGTDIGTDVGTDIG</sequence>
<organism evidence="3 4">
    <name type="scientific">Streptomyces morookaense</name>
    <name type="common">Streptoverticillium morookaense</name>
    <dbReference type="NCBI Taxonomy" id="1970"/>
    <lineage>
        <taxon>Bacteria</taxon>
        <taxon>Bacillati</taxon>
        <taxon>Actinomycetota</taxon>
        <taxon>Actinomycetes</taxon>
        <taxon>Kitasatosporales</taxon>
        <taxon>Streptomycetaceae</taxon>
        <taxon>Streptomyces</taxon>
    </lineage>
</organism>
<dbReference type="Pfam" id="PF13490">
    <property type="entry name" value="zf-HC2"/>
    <property type="match status" value="1"/>
</dbReference>
<dbReference type="RefSeq" id="WP_171083356.1">
    <property type="nucleotide sequence ID" value="NZ_BNBU01000014.1"/>
</dbReference>
<evidence type="ECO:0000256" key="1">
    <source>
        <dbReference type="SAM" id="MobiDB-lite"/>
    </source>
</evidence>
<name>A0A7Y7E8F3_STRMO</name>
<gene>
    <name evidence="3" type="ORF">HG542_19995</name>
</gene>
<evidence type="ECO:0000313" key="4">
    <source>
        <dbReference type="Proteomes" id="UP000587462"/>
    </source>
</evidence>
<accession>A0A7Y7E8F3</accession>
<keyword evidence="4" id="KW-1185">Reference proteome</keyword>
<dbReference type="EMBL" id="JABBXF010000044">
    <property type="protein sequence ID" value="NVK79938.1"/>
    <property type="molecule type" value="Genomic_DNA"/>
</dbReference>
<protein>
    <submittedName>
        <fullName evidence="3">Zf-HC2 domain-containing protein</fullName>
    </submittedName>
</protein>
<dbReference type="AlphaFoldDB" id="A0A7Y7E8F3"/>
<comment type="caution">
    <text evidence="3">The sequence shown here is derived from an EMBL/GenBank/DDBJ whole genome shotgun (WGS) entry which is preliminary data.</text>
</comment>
<proteinExistence type="predicted"/>
<feature type="domain" description="Putative zinc-finger" evidence="2">
    <location>
        <begin position="3"/>
        <end position="39"/>
    </location>
</feature>
<feature type="region of interest" description="Disordered" evidence="1">
    <location>
        <begin position="1"/>
        <end position="22"/>
    </location>
</feature>
<evidence type="ECO:0000259" key="2">
    <source>
        <dbReference type="Pfam" id="PF13490"/>
    </source>
</evidence>
<dbReference type="Proteomes" id="UP000587462">
    <property type="component" value="Unassembled WGS sequence"/>
</dbReference>
<evidence type="ECO:0000313" key="3">
    <source>
        <dbReference type="EMBL" id="NVK79938.1"/>
    </source>
</evidence>
<dbReference type="InterPro" id="IPR027383">
    <property type="entry name" value="Znf_put"/>
</dbReference>